<dbReference type="Gene3D" id="1.10.1060.10">
    <property type="entry name" value="Alpha-helical ferredoxin"/>
    <property type="match status" value="1"/>
</dbReference>
<keyword evidence="3" id="KW-0560">Oxidoreductase</keyword>
<keyword evidence="4" id="KW-0408">Iron</keyword>
<dbReference type="PRINTS" id="PR00419">
    <property type="entry name" value="ADXRDTASE"/>
</dbReference>
<evidence type="ECO:0000256" key="5">
    <source>
        <dbReference type="ARBA" id="ARBA00023014"/>
    </source>
</evidence>
<dbReference type="GO" id="GO:0016639">
    <property type="term" value="F:oxidoreductase activity, acting on the CH-NH2 group of donors, NAD or NADP as acceptor"/>
    <property type="evidence" value="ECO:0007669"/>
    <property type="project" value="InterPro"/>
</dbReference>
<dbReference type="Proteomes" id="UP000294257">
    <property type="component" value="Unassembled WGS sequence"/>
</dbReference>
<evidence type="ECO:0000256" key="7">
    <source>
        <dbReference type="ARBA" id="ARBA00029440"/>
    </source>
</evidence>
<feature type="domain" description="4Fe-4S ferredoxin-type" evidence="8">
    <location>
        <begin position="37"/>
        <end position="68"/>
    </location>
</feature>
<evidence type="ECO:0000313" key="10">
    <source>
        <dbReference type="Proteomes" id="UP000294257"/>
    </source>
</evidence>
<name>A0A4Q7KBL5_9PSEU</name>
<dbReference type="AlphaFoldDB" id="A0A4Q7KBL5"/>
<dbReference type="InterPro" id="IPR009051">
    <property type="entry name" value="Helical_ferredxn"/>
</dbReference>
<sequence>MADPKGFLTVQRENASHRPVFLRLQDWREVYDEFGDERVRKQASRCMDCGIPFCHEGCPLGNLIPEWNTLVYREDWERASERLHATNNFPEFTGTLCPAPCETSCVLGINDDPVTIKRVEISIVDRAWDEGWVRPLPPDMRTDKRVAVVGSGPAGLAAAQQLTRAGHDVVVFERADRIGGLLRYGIPEFKMEKHRLDRRLEQMVAEGTEFRAGVNVGVDITVQELRSKFDAVVLAGGATAWRDLPIPGRDFEGVYQAMEYLPHANRVAAGELEHPPIDARGKDVVIIGGGDTGADCLGTAHRQGAASVTQLEIMPTPPDTRSDAHPWPTYPMVYRTTSAHEEGGERLFSVSTTEFLGDEDGQLRGLRLAEVKQEDGKFVPVPNSQQELPCELVLLAMGFVGPDKSELLDGLGVELDPRGNVARGSDFQTNVEGVFSAGDMGRGQSLIVWAIAEGRAAAAGADAYLTGRSMLPAPIAPTDRPIS</sequence>
<accession>A0A4Q7KBL5</accession>
<dbReference type="SUPFAM" id="SSF46548">
    <property type="entry name" value="alpha-helical ferredoxin"/>
    <property type="match status" value="1"/>
</dbReference>
<keyword evidence="1" id="KW-0028">Amino-acid biosynthesis</keyword>
<dbReference type="Pfam" id="PF07992">
    <property type="entry name" value="Pyr_redox_2"/>
    <property type="match status" value="1"/>
</dbReference>
<dbReference type="PROSITE" id="PS51379">
    <property type="entry name" value="4FE4S_FER_2"/>
    <property type="match status" value="1"/>
</dbReference>
<keyword evidence="5" id="KW-0411">Iron-sulfur</keyword>
<gene>
    <name evidence="9" type="ORF">EV193_11744</name>
</gene>
<keyword evidence="6" id="KW-0314">Glutamate biosynthesis</keyword>
<evidence type="ECO:0000256" key="2">
    <source>
        <dbReference type="ARBA" id="ARBA00022723"/>
    </source>
</evidence>
<reference evidence="9 10" key="1">
    <citation type="submission" date="2019-02" db="EMBL/GenBank/DDBJ databases">
        <title>Genomic Encyclopedia of Type Strains, Phase IV (KMG-IV): sequencing the most valuable type-strain genomes for metagenomic binning, comparative biology and taxonomic classification.</title>
        <authorList>
            <person name="Goeker M."/>
        </authorList>
    </citation>
    <scope>NUCLEOTIDE SEQUENCE [LARGE SCALE GENOMIC DNA]</scope>
    <source>
        <strain evidence="9 10">DSM 101727</strain>
    </source>
</reference>
<proteinExistence type="predicted"/>
<dbReference type="GO" id="GO:0006537">
    <property type="term" value="P:glutamate biosynthetic process"/>
    <property type="evidence" value="ECO:0007669"/>
    <property type="project" value="UniProtKB-KW"/>
</dbReference>
<organism evidence="9 10">
    <name type="scientific">Herbihabitans rhizosphaerae</name>
    <dbReference type="NCBI Taxonomy" id="1872711"/>
    <lineage>
        <taxon>Bacteria</taxon>
        <taxon>Bacillati</taxon>
        <taxon>Actinomycetota</taxon>
        <taxon>Actinomycetes</taxon>
        <taxon>Pseudonocardiales</taxon>
        <taxon>Pseudonocardiaceae</taxon>
        <taxon>Herbihabitans</taxon>
    </lineage>
</organism>
<dbReference type="NCBIfam" id="TIGR01317">
    <property type="entry name" value="GOGAT_sm_gam"/>
    <property type="match status" value="1"/>
</dbReference>
<comment type="pathway">
    <text evidence="7">Amino-acid biosynthesis.</text>
</comment>
<evidence type="ECO:0000256" key="1">
    <source>
        <dbReference type="ARBA" id="ARBA00022605"/>
    </source>
</evidence>
<dbReference type="SUPFAM" id="SSF51971">
    <property type="entry name" value="Nucleotide-binding domain"/>
    <property type="match status" value="2"/>
</dbReference>
<dbReference type="InterPro" id="IPR028261">
    <property type="entry name" value="DPD_II"/>
</dbReference>
<dbReference type="GO" id="GO:0046872">
    <property type="term" value="F:metal ion binding"/>
    <property type="evidence" value="ECO:0007669"/>
    <property type="project" value="UniProtKB-KW"/>
</dbReference>
<dbReference type="InterPro" id="IPR023753">
    <property type="entry name" value="FAD/NAD-binding_dom"/>
</dbReference>
<evidence type="ECO:0000256" key="4">
    <source>
        <dbReference type="ARBA" id="ARBA00023004"/>
    </source>
</evidence>
<dbReference type="FunFam" id="3.50.50.60:FF:000124">
    <property type="entry name" value="Glutamate synthase small subunit"/>
    <property type="match status" value="1"/>
</dbReference>
<comment type="caution">
    <text evidence="9">The sequence shown here is derived from an EMBL/GenBank/DDBJ whole genome shotgun (WGS) entry which is preliminary data.</text>
</comment>
<dbReference type="RefSeq" id="WP_130348579.1">
    <property type="nucleotide sequence ID" value="NZ_SGWQ01000017.1"/>
</dbReference>
<protein>
    <submittedName>
        <fullName evidence="9">Glutamate synthase (NADPH/NADH) small chain</fullName>
    </submittedName>
</protein>
<evidence type="ECO:0000256" key="6">
    <source>
        <dbReference type="ARBA" id="ARBA00023164"/>
    </source>
</evidence>
<dbReference type="PANTHER" id="PTHR43100">
    <property type="entry name" value="GLUTAMATE SYNTHASE [NADPH] SMALL CHAIN"/>
    <property type="match status" value="1"/>
</dbReference>
<dbReference type="Gene3D" id="3.50.50.60">
    <property type="entry name" value="FAD/NAD(P)-binding domain"/>
    <property type="match status" value="1"/>
</dbReference>
<evidence type="ECO:0000259" key="8">
    <source>
        <dbReference type="PROSITE" id="PS51379"/>
    </source>
</evidence>
<dbReference type="Gene3D" id="3.40.50.720">
    <property type="entry name" value="NAD(P)-binding Rossmann-like Domain"/>
    <property type="match status" value="1"/>
</dbReference>
<dbReference type="InterPro" id="IPR017896">
    <property type="entry name" value="4Fe4S_Fe-S-bd"/>
</dbReference>
<evidence type="ECO:0000313" key="9">
    <source>
        <dbReference type="EMBL" id="RZS30348.1"/>
    </source>
</evidence>
<dbReference type="InterPro" id="IPR051394">
    <property type="entry name" value="Glutamate_Synthase"/>
</dbReference>
<dbReference type="InterPro" id="IPR006005">
    <property type="entry name" value="Glut_synth_ssu1"/>
</dbReference>
<dbReference type="InterPro" id="IPR036188">
    <property type="entry name" value="FAD/NAD-bd_sf"/>
</dbReference>
<dbReference type="PANTHER" id="PTHR43100:SF1">
    <property type="entry name" value="GLUTAMATE SYNTHASE [NADPH] SMALL CHAIN"/>
    <property type="match status" value="1"/>
</dbReference>
<dbReference type="EMBL" id="SGWQ01000017">
    <property type="protein sequence ID" value="RZS30348.1"/>
    <property type="molecule type" value="Genomic_DNA"/>
</dbReference>
<dbReference type="Pfam" id="PF14691">
    <property type="entry name" value="Fer4_20"/>
    <property type="match status" value="1"/>
</dbReference>
<keyword evidence="2" id="KW-0479">Metal-binding</keyword>
<dbReference type="OrthoDB" id="9803192at2"/>
<dbReference type="GO" id="GO:0051536">
    <property type="term" value="F:iron-sulfur cluster binding"/>
    <property type="evidence" value="ECO:0007669"/>
    <property type="project" value="UniProtKB-KW"/>
</dbReference>
<evidence type="ECO:0000256" key="3">
    <source>
        <dbReference type="ARBA" id="ARBA00023002"/>
    </source>
</evidence>
<keyword evidence="10" id="KW-1185">Reference proteome</keyword>